<dbReference type="PANTHER" id="PTHR10985">
    <property type="entry name" value="BASIC HELIX-LOOP-HELIX TRANSCRIPTION FACTOR, HES-RELATED"/>
    <property type="match status" value="1"/>
</dbReference>
<dbReference type="Gene3D" id="4.10.280.10">
    <property type="entry name" value="Helix-loop-helix DNA-binding domain"/>
    <property type="match status" value="1"/>
</dbReference>
<dbReference type="OrthoDB" id="6085656at2759"/>
<name>B4I6P8_DROSE</name>
<evidence type="ECO:0000256" key="2">
    <source>
        <dbReference type="ARBA" id="ARBA00023015"/>
    </source>
</evidence>
<dbReference type="OMA" id="ERYWSGF"/>
<evidence type="ECO:0000259" key="6">
    <source>
        <dbReference type="PROSITE" id="PS50888"/>
    </source>
</evidence>
<evidence type="ECO:0000313" key="7">
    <source>
        <dbReference type="EMBL" id="EDW55996.1"/>
    </source>
</evidence>
<feature type="domain" description="BHLH" evidence="6">
    <location>
        <begin position="25"/>
        <end position="82"/>
    </location>
</feature>
<dbReference type="HOGENOM" id="CLU_068550_5_1_1"/>
<evidence type="ECO:0000256" key="3">
    <source>
        <dbReference type="ARBA" id="ARBA00023163"/>
    </source>
</evidence>
<evidence type="ECO:0000256" key="5">
    <source>
        <dbReference type="SAM" id="MobiDB-lite"/>
    </source>
</evidence>
<dbReference type="GO" id="GO:0005634">
    <property type="term" value="C:nucleus"/>
    <property type="evidence" value="ECO:0007669"/>
    <property type="project" value="UniProtKB-SubCell"/>
</dbReference>
<keyword evidence="4" id="KW-0539">Nucleus</keyword>
<comment type="subcellular location">
    <subcellularLocation>
        <location evidence="1">Nucleus</location>
    </subcellularLocation>
</comment>
<dbReference type="PhylomeDB" id="B4I6P8"/>
<dbReference type="Proteomes" id="UP000001292">
    <property type="component" value="Unassembled WGS sequence"/>
</dbReference>
<evidence type="ECO:0000313" key="8">
    <source>
        <dbReference type="Proteomes" id="UP000001292"/>
    </source>
</evidence>
<keyword evidence="2" id="KW-0805">Transcription regulation</keyword>
<gene>
    <name evidence="7" type="primary">Dsec\GM22831</name>
    <name evidence="7" type="ORF">Dsec_GM22831</name>
</gene>
<protein>
    <submittedName>
        <fullName evidence="7">GM22831</fullName>
    </submittedName>
</protein>
<feature type="region of interest" description="Disordered" evidence="5">
    <location>
        <begin position="1"/>
        <end position="26"/>
    </location>
</feature>
<reference evidence="7 8" key="1">
    <citation type="journal article" date="2007" name="Nature">
        <title>Evolution of genes and genomes on the Drosophila phylogeny.</title>
        <authorList>
            <consortium name="Drosophila 12 Genomes Consortium"/>
            <person name="Clark A.G."/>
            <person name="Eisen M.B."/>
            <person name="Smith D.R."/>
            <person name="Bergman C.M."/>
            <person name="Oliver B."/>
            <person name="Markow T.A."/>
            <person name="Kaufman T.C."/>
            <person name="Kellis M."/>
            <person name="Gelbart W."/>
            <person name="Iyer V.N."/>
            <person name="Pollard D.A."/>
            <person name="Sackton T.B."/>
            <person name="Larracuente A.M."/>
            <person name="Singh N.D."/>
            <person name="Abad J.P."/>
            <person name="Abt D.N."/>
            <person name="Adryan B."/>
            <person name="Aguade M."/>
            <person name="Akashi H."/>
            <person name="Anderson W.W."/>
            <person name="Aquadro C.F."/>
            <person name="Ardell D.H."/>
            <person name="Arguello R."/>
            <person name="Artieri C.G."/>
            <person name="Barbash D.A."/>
            <person name="Barker D."/>
            <person name="Barsanti P."/>
            <person name="Batterham P."/>
            <person name="Batzoglou S."/>
            <person name="Begun D."/>
            <person name="Bhutkar A."/>
            <person name="Blanco E."/>
            <person name="Bosak S.A."/>
            <person name="Bradley R.K."/>
            <person name="Brand A.D."/>
            <person name="Brent M.R."/>
            <person name="Brooks A.N."/>
            <person name="Brown R.H."/>
            <person name="Butlin R.K."/>
            <person name="Caggese C."/>
            <person name="Calvi B.R."/>
            <person name="Bernardo de Carvalho A."/>
            <person name="Caspi A."/>
            <person name="Castrezana S."/>
            <person name="Celniker S.E."/>
            <person name="Chang J.L."/>
            <person name="Chapple C."/>
            <person name="Chatterji S."/>
            <person name="Chinwalla A."/>
            <person name="Civetta A."/>
            <person name="Clifton S.W."/>
            <person name="Comeron J.M."/>
            <person name="Costello J.C."/>
            <person name="Coyne J.A."/>
            <person name="Daub J."/>
            <person name="David R.G."/>
            <person name="Delcher A.L."/>
            <person name="Delehaunty K."/>
            <person name="Do C.B."/>
            <person name="Ebling H."/>
            <person name="Edwards K."/>
            <person name="Eickbush T."/>
            <person name="Evans J.D."/>
            <person name="Filipski A."/>
            <person name="Findeiss S."/>
            <person name="Freyhult E."/>
            <person name="Fulton L."/>
            <person name="Fulton R."/>
            <person name="Garcia A.C."/>
            <person name="Gardiner A."/>
            <person name="Garfield D.A."/>
            <person name="Garvin B.E."/>
            <person name="Gibson G."/>
            <person name="Gilbert D."/>
            <person name="Gnerre S."/>
            <person name="Godfrey J."/>
            <person name="Good R."/>
            <person name="Gotea V."/>
            <person name="Gravely B."/>
            <person name="Greenberg A.J."/>
            <person name="Griffiths-Jones S."/>
            <person name="Gross S."/>
            <person name="Guigo R."/>
            <person name="Gustafson E.A."/>
            <person name="Haerty W."/>
            <person name="Hahn M.W."/>
            <person name="Halligan D.L."/>
            <person name="Halpern A.L."/>
            <person name="Halter G.M."/>
            <person name="Han M.V."/>
            <person name="Heger A."/>
            <person name="Hillier L."/>
            <person name="Hinrichs A.S."/>
            <person name="Holmes I."/>
            <person name="Hoskins R.A."/>
            <person name="Hubisz M.J."/>
            <person name="Hultmark D."/>
            <person name="Huntley M.A."/>
            <person name="Jaffe D.B."/>
            <person name="Jagadeeshan S."/>
            <person name="Jeck W.R."/>
            <person name="Johnson J."/>
            <person name="Jones C.D."/>
            <person name="Jordan W.C."/>
            <person name="Karpen G.H."/>
            <person name="Kataoka E."/>
            <person name="Keightley P.D."/>
            <person name="Kheradpour P."/>
            <person name="Kirkness E.F."/>
            <person name="Koerich L.B."/>
            <person name="Kristiansen K."/>
            <person name="Kudrna D."/>
            <person name="Kulathinal R.J."/>
            <person name="Kumar S."/>
            <person name="Kwok R."/>
            <person name="Lander E."/>
            <person name="Langley C.H."/>
            <person name="Lapoint R."/>
            <person name="Lazzaro B.P."/>
            <person name="Lee S.J."/>
            <person name="Levesque L."/>
            <person name="Li R."/>
            <person name="Lin C.F."/>
            <person name="Lin M.F."/>
            <person name="Lindblad-Toh K."/>
            <person name="Llopart A."/>
            <person name="Long M."/>
            <person name="Low L."/>
            <person name="Lozovsky E."/>
            <person name="Lu J."/>
            <person name="Luo M."/>
            <person name="Machado C.A."/>
            <person name="Makalowski W."/>
            <person name="Marzo M."/>
            <person name="Matsuda M."/>
            <person name="Matzkin L."/>
            <person name="McAllister B."/>
            <person name="McBride C.S."/>
            <person name="McKernan B."/>
            <person name="McKernan K."/>
            <person name="Mendez-Lago M."/>
            <person name="Minx P."/>
            <person name="Mollenhauer M.U."/>
            <person name="Montooth K."/>
            <person name="Mount S.M."/>
            <person name="Mu X."/>
            <person name="Myers E."/>
            <person name="Negre B."/>
            <person name="Newfeld S."/>
            <person name="Nielsen R."/>
            <person name="Noor M.A."/>
            <person name="O'Grady P."/>
            <person name="Pachter L."/>
            <person name="Papaceit M."/>
            <person name="Parisi M.J."/>
            <person name="Parisi M."/>
            <person name="Parts L."/>
            <person name="Pedersen J.S."/>
            <person name="Pesole G."/>
            <person name="Phillippy A.M."/>
            <person name="Ponting C.P."/>
            <person name="Pop M."/>
            <person name="Porcelli D."/>
            <person name="Powell J.R."/>
            <person name="Prohaska S."/>
            <person name="Pruitt K."/>
            <person name="Puig M."/>
            <person name="Quesneville H."/>
            <person name="Ram K.R."/>
            <person name="Rand D."/>
            <person name="Rasmussen M.D."/>
            <person name="Reed L.K."/>
            <person name="Reenan R."/>
            <person name="Reily A."/>
            <person name="Remington K.A."/>
            <person name="Rieger T.T."/>
            <person name="Ritchie M.G."/>
            <person name="Robin C."/>
            <person name="Rogers Y.H."/>
            <person name="Rohde C."/>
            <person name="Rozas J."/>
            <person name="Rubenfield M.J."/>
            <person name="Ruiz A."/>
            <person name="Russo S."/>
            <person name="Salzberg S.L."/>
            <person name="Sanchez-Gracia A."/>
            <person name="Saranga D.J."/>
            <person name="Sato H."/>
            <person name="Schaeffer S.W."/>
            <person name="Schatz M.C."/>
            <person name="Schlenke T."/>
            <person name="Schwartz R."/>
            <person name="Segarra C."/>
            <person name="Singh R.S."/>
            <person name="Sirot L."/>
            <person name="Sirota M."/>
            <person name="Sisneros N.B."/>
            <person name="Smith C.D."/>
            <person name="Smith T.F."/>
            <person name="Spieth J."/>
            <person name="Stage D.E."/>
            <person name="Stark A."/>
            <person name="Stephan W."/>
            <person name="Strausberg R.L."/>
            <person name="Strempel S."/>
            <person name="Sturgill D."/>
            <person name="Sutton G."/>
            <person name="Sutton G.G."/>
            <person name="Tao W."/>
            <person name="Teichmann S."/>
            <person name="Tobari Y.N."/>
            <person name="Tomimura Y."/>
            <person name="Tsolas J.M."/>
            <person name="Valente V.L."/>
            <person name="Venter E."/>
            <person name="Venter J.C."/>
            <person name="Vicario S."/>
            <person name="Vieira F.G."/>
            <person name="Vilella A.J."/>
            <person name="Villasante A."/>
            <person name="Walenz B."/>
            <person name="Wang J."/>
            <person name="Wasserman M."/>
            <person name="Watts T."/>
            <person name="Wilson D."/>
            <person name="Wilson R.K."/>
            <person name="Wing R.A."/>
            <person name="Wolfner M.F."/>
            <person name="Wong A."/>
            <person name="Wong G.K."/>
            <person name="Wu C.I."/>
            <person name="Wu G."/>
            <person name="Yamamoto D."/>
            <person name="Yang H.P."/>
            <person name="Yang S.P."/>
            <person name="Yorke J.A."/>
            <person name="Yoshida K."/>
            <person name="Zdobnov E."/>
            <person name="Zhang P."/>
            <person name="Zhang Y."/>
            <person name="Zimin A.V."/>
            <person name="Baldwin J."/>
            <person name="Abdouelleil A."/>
            <person name="Abdulkadir J."/>
            <person name="Abebe A."/>
            <person name="Abera B."/>
            <person name="Abreu J."/>
            <person name="Acer S.C."/>
            <person name="Aftuck L."/>
            <person name="Alexander A."/>
            <person name="An P."/>
            <person name="Anderson E."/>
            <person name="Anderson S."/>
            <person name="Arachi H."/>
            <person name="Azer M."/>
            <person name="Bachantsang P."/>
            <person name="Barry A."/>
            <person name="Bayul T."/>
            <person name="Berlin A."/>
            <person name="Bessette D."/>
            <person name="Bloom T."/>
            <person name="Blye J."/>
            <person name="Boguslavskiy L."/>
            <person name="Bonnet C."/>
            <person name="Boukhgalter B."/>
            <person name="Bourzgui I."/>
            <person name="Brown A."/>
            <person name="Cahill P."/>
            <person name="Channer S."/>
            <person name="Cheshatsang Y."/>
            <person name="Chuda L."/>
            <person name="Citroen M."/>
            <person name="Collymore A."/>
            <person name="Cooke P."/>
            <person name="Costello M."/>
            <person name="D'Aco K."/>
            <person name="Daza R."/>
            <person name="De Haan G."/>
            <person name="DeGray S."/>
            <person name="DeMaso C."/>
            <person name="Dhargay N."/>
            <person name="Dooley K."/>
            <person name="Dooley E."/>
            <person name="Doricent M."/>
            <person name="Dorje P."/>
            <person name="Dorjee K."/>
            <person name="Dupes A."/>
            <person name="Elong R."/>
            <person name="Falk J."/>
            <person name="Farina A."/>
            <person name="Faro S."/>
            <person name="Ferguson D."/>
            <person name="Fisher S."/>
            <person name="Foley C.D."/>
            <person name="Franke A."/>
            <person name="Friedrich D."/>
            <person name="Gadbois L."/>
            <person name="Gearin G."/>
            <person name="Gearin C.R."/>
            <person name="Giannoukos G."/>
            <person name="Goode T."/>
            <person name="Graham J."/>
            <person name="Grandbois E."/>
            <person name="Grewal S."/>
            <person name="Gyaltsen K."/>
            <person name="Hafez N."/>
            <person name="Hagos B."/>
            <person name="Hall J."/>
            <person name="Henson C."/>
            <person name="Hollinger A."/>
            <person name="Honan T."/>
            <person name="Huard M.D."/>
            <person name="Hughes L."/>
            <person name="Hurhula B."/>
            <person name="Husby M.E."/>
            <person name="Kamat A."/>
            <person name="Kanga B."/>
            <person name="Kashin S."/>
            <person name="Khazanovich D."/>
            <person name="Kisner P."/>
            <person name="Lance K."/>
            <person name="Lara M."/>
            <person name="Lee W."/>
            <person name="Lennon N."/>
            <person name="Letendre F."/>
            <person name="LeVine R."/>
            <person name="Lipovsky A."/>
            <person name="Liu X."/>
            <person name="Liu J."/>
            <person name="Liu S."/>
            <person name="Lokyitsang T."/>
            <person name="Lokyitsang Y."/>
            <person name="Lubonja R."/>
            <person name="Lui A."/>
            <person name="MacDonald P."/>
            <person name="Magnisalis V."/>
            <person name="Maru K."/>
            <person name="Matthews C."/>
            <person name="McCusker W."/>
            <person name="McDonough S."/>
            <person name="Mehta T."/>
            <person name="Meldrim J."/>
            <person name="Meneus L."/>
            <person name="Mihai O."/>
            <person name="Mihalev A."/>
            <person name="Mihova T."/>
            <person name="Mittelman R."/>
            <person name="Mlenga V."/>
            <person name="Montmayeur A."/>
            <person name="Mulrain L."/>
            <person name="Navidi A."/>
            <person name="Naylor J."/>
            <person name="Negash T."/>
            <person name="Nguyen T."/>
            <person name="Nguyen N."/>
            <person name="Nicol R."/>
            <person name="Norbu C."/>
            <person name="Norbu N."/>
            <person name="Novod N."/>
            <person name="O'Neill B."/>
            <person name="Osman S."/>
            <person name="Markiewicz E."/>
            <person name="Oyono O.L."/>
            <person name="Patti C."/>
            <person name="Phunkhang P."/>
            <person name="Pierre F."/>
            <person name="Priest M."/>
            <person name="Raghuraman S."/>
            <person name="Rege F."/>
            <person name="Reyes R."/>
            <person name="Rise C."/>
            <person name="Rogov P."/>
            <person name="Ross K."/>
            <person name="Ryan E."/>
            <person name="Settipalli S."/>
            <person name="Shea T."/>
            <person name="Sherpa N."/>
            <person name="Shi L."/>
            <person name="Shih D."/>
            <person name="Sparrow T."/>
            <person name="Spaulding J."/>
            <person name="Stalker J."/>
            <person name="Stange-Thomann N."/>
            <person name="Stavropoulos S."/>
            <person name="Stone C."/>
            <person name="Strader C."/>
            <person name="Tesfaye S."/>
            <person name="Thomson T."/>
            <person name="Thoulutsang Y."/>
            <person name="Thoulutsang D."/>
            <person name="Topham K."/>
            <person name="Topping I."/>
            <person name="Tsamla T."/>
            <person name="Vassiliev H."/>
            <person name="Vo A."/>
            <person name="Wangchuk T."/>
            <person name="Wangdi T."/>
            <person name="Weiand M."/>
            <person name="Wilkinson J."/>
            <person name="Wilson A."/>
            <person name="Yadav S."/>
            <person name="Young G."/>
            <person name="Yu Q."/>
            <person name="Zembek L."/>
            <person name="Zhong D."/>
            <person name="Zimmer A."/>
            <person name="Zwirko Z."/>
            <person name="Jaffe D.B."/>
            <person name="Alvarez P."/>
            <person name="Brockman W."/>
            <person name="Butler J."/>
            <person name="Chin C."/>
            <person name="Gnerre S."/>
            <person name="Grabherr M."/>
            <person name="Kleber M."/>
            <person name="Mauceli E."/>
            <person name="MacCallum I."/>
        </authorList>
    </citation>
    <scope>NUCLEOTIDE SEQUENCE [LARGE SCALE GENOMIC DNA]</scope>
    <source>
        <strain evidence="8">Rob3c / Tucson 14021-0248.25</strain>
    </source>
</reference>
<organism evidence="8">
    <name type="scientific">Drosophila sechellia</name>
    <name type="common">Fruit fly</name>
    <dbReference type="NCBI Taxonomy" id="7238"/>
    <lineage>
        <taxon>Eukaryota</taxon>
        <taxon>Metazoa</taxon>
        <taxon>Ecdysozoa</taxon>
        <taxon>Arthropoda</taxon>
        <taxon>Hexapoda</taxon>
        <taxon>Insecta</taxon>
        <taxon>Pterygota</taxon>
        <taxon>Neoptera</taxon>
        <taxon>Endopterygota</taxon>
        <taxon>Diptera</taxon>
        <taxon>Brachycera</taxon>
        <taxon>Muscomorpha</taxon>
        <taxon>Ephydroidea</taxon>
        <taxon>Drosophilidae</taxon>
        <taxon>Drosophila</taxon>
        <taxon>Sophophora</taxon>
    </lineage>
</organism>
<dbReference type="SUPFAM" id="SSF158457">
    <property type="entry name" value="Orange domain-like"/>
    <property type="match status" value="1"/>
</dbReference>
<evidence type="ECO:0000256" key="4">
    <source>
        <dbReference type="ARBA" id="ARBA00023242"/>
    </source>
</evidence>
<dbReference type="InterPro" id="IPR036638">
    <property type="entry name" value="HLH_DNA-bd_sf"/>
</dbReference>
<keyword evidence="8" id="KW-1185">Reference proteome</keyword>
<evidence type="ECO:0000256" key="1">
    <source>
        <dbReference type="ARBA" id="ARBA00004123"/>
    </source>
</evidence>
<dbReference type="EMBL" id="CH480823">
    <property type="protein sequence ID" value="EDW55996.1"/>
    <property type="molecule type" value="Genomic_DNA"/>
</dbReference>
<dbReference type="GO" id="GO:0046983">
    <property type="term" value="F:protein dimerization activity"/>
    <property type="evidence" value="ECO:0007669"/>
    <property type="project" value="InterPro"/>
</dbReference>
<dbReference type="InterPro" id="IPR011598">
    <property type="entry name" value="bHLH_dom"/>
</dbReference>
<dbReference type="STRING" id="7238.B4I6P8"/>
<dbReference type="PROSITE" id="PS50888">
    <property type="entry name" value="BHLH"/>
    <property type="match status" value="1"/>
</dbReference>
<dbReference type="SUPFAM" id="SSF47459">
    <property type="entry name" value="HLH, helix-loop-helix DNA-binding domain"/>
    <property type="match status" value="1"/>
</dbReference>
<dbReference type="Pfam" id="PF00010">
    <property type="entry name" value="HLH"/>
    <property type="match status" value="1"/>
</dbReference>
<proteinExistence type="predicted"/>
<dbReference type="InterPro" id="IPR050370">
    <property type="entry name" value="HES_HEY"/>
</dbReference>
<accession>B4I6P8</accession>
<sequence>MMASPDEQESHLGAKTNSKSRSHQYRDVFKPMIEKKRRSRINRCLEYIKELLLEVSHLDAETMDKMDMADVLELAVHHLSKKNCPVATPTSREYQSPIDCYWSGFRECILEVSQFLQHNGYQANSEFVEELDQLMASASKSQPNLWRPW</sequence>
<keyword evidence="3" id="KW-0804">Transcription</keyword>
<dbReference type="AlphaFoldDB" id="B4I6P8"/>
<dbReference type="KEGG" id="dse:6614836"/>